<gene>
    <name evidence="1" type="ORF">D3272_24740</name>
</gene>
<evidence type="ECO:0000313" key="1">
    <source>
        <dbReference type="EMBL" id="RYB01671.1"/>
    </source>
</evidence>
<dbReference type="PANTHER" id="PTHR10412:SF10">
    <property type="entry name" value="GLYCOSYL HYDROLASE FAMILY 63 C-TERMINAL DOMAIN-CONTAINING PROTEIN"/>
    <property type="match status" value="1"/>
</dbReference>
<dbReference type="InterPro" id="IPR004888">
    <property type="entry name" value="Glycoside_hydrolase_63"/>
</dbReference>
<dbReference type="EMBL" id="QYBC01000031">
    <property type="protein sequence ID" value="RYB01671.1"/>
    <property type="molecule type" value="Genomic_DNA"/>
</dbReference>
<dbReference type="Proteomes" id="UP000289411">
    <property type="component" value="Unassembled WGS sequence"/>
</dbReference>
<name>A0A4Q2R6V4_9HYPH</name>
<protein>
    <submittedName>
        <fullName evidence="1">Glucosidase</fullName>
    </submittedName>
</protein>
<proteinExistence type="predicted"/>
<dbReference type="Gene3D" id="1.50.10.10">
    <property type="match status" value="1"/>
</dbReference>
<dbReference type="PANTHER" id="PTHR10412">
    <property type="entry name" value="MANNOSYL-OLIGOSACCHARIDE GLUCOSIDASE"/>
    <property type="match status" value="1"/>
</dbReference>
<dbReference type="AlphaFoldDB" id="A0A4Q2R6V4"/>
<reference evidence="1 2" key="1">
    <citation type="submission" date="2018-09" db="EMBL/GenBank/DDBJ databases">
        <authorList>
            <person name="Grouzdev D.S."/>
            <person name="Krutkina M.S."/>
        </authorList>
    </citation>
    <scope>NUCLEOTIDE SEQUENCE [LARGE SCALE GENOMIC DNA]</scope>
    <source>
        <strain evidence="1 2">RmlP001</strain>
    </source>
</reference>
<comment type="caution">
    <text evidence="1">The sequence shown here is derived from an EMBL/GenBank/DDBJ whole genome shotgun (WGS) entry which is preliminary data.</text>
</comment>
<evidence type="ECO:0000313" key="2">
    <source>
        <dbReference type="Proteomes" id="UP000289411"/>
    </source>
</evidence>
<organism evidence="1 2">
    <name type="scientific">Lichenibacterium ramalinae</name>
    <dbReference type="NCBI Taxonomy" id="2316527"/>
    <lineage>
        <taxon>Bacteria</taxon>
        <taxon>Pseudomonadati</taxon>
        <taxon>Pseudomonadota</taxon>
        <taxon>Alphaproteobacteria</taxon>
        <taxon>Hyphomicrobiales</taxon>
        <taxon>Lichenihabitantaceae</taxon>
        <taxon>Lichenibacterium</taxon>
    </lineage>
</organism>
<sequence length="111" mass="12664">LIVQTLERFHTAYGDELKVECPTGTGVFMNLKQVSEELSRRLSSLFLPDTARRRPCHGEEYRYSVDPYWRELVLFYEHFHGETGRGLGASHQTGWTATVISCLERASQTAA</sequence>
<feature type="non-terminal residue" evidence="1">
    <location>
        <position position="1"/>
    </location>
</feature>
<dbReference type="GO" id="GO:0004573">
    <property type="term" value="F:Glc3Man9GlcNAc2 oligosaccharide glucosidase activity"/>
    <property type="evidence" value="ECO:0007669"/>
    <property type="project" value="InterPro"/>
</dbReference>
<keyword evidence="2" id="KW-1185">Reference proteome</keyword>
<dbReference type="GO" id="GO:0009311">
    <property type="term" value="P:oligosaccharide metabolic process"/>
    <property type="evidence" value="ECO:0007669"/>
    <property type="project" value="InterPro"/>
</dbReference>
<accession>A0A4Q2R6V4</accession>
<reference evidence="1 2" key="2">
    <citation type="submission" date="2019-02" db="EMBL/GenBank/DDBJ databases">
        <title>'Lichenibacterium ramalinii' gen. nov. sp. nov., 'Lichenibacterium minor' gen. nov. sp. nov.</title>
        <authorList>
            <person name="Pankratov T."/>
        </authorList>
    </citation>
    <scope>NUCLEOTIDE SEQUENCE [LARGE SCALE GENOMIC DNA]</scope>
    <source>
        <strain evidence="1 2">RmlP001</strain>
    </source>
</reference>
<dbReference type="InterPro" id="IPR012341">
    <property type="entry name" value="6hp_glycosidase-like_sf"/>
</dbReference>